<feature type="region of interest" description="Disordered" evidence="1">
    <location>
        <begin position="1"/>
        <end position="24"/>
    </location>
</feature>
<evidence type="ECO:0000256" key="2">
    <source>
        <dbReference type="SAM" id="Phobius"/>
    </source>
</evidence>
<evidence type="ECO:0000256" key="1">
    <source>
        <dbReference type="SAM" id="MobiDB-lite"/>
    </source>
</evidence>
<organism evidence="3 4">
    <name type="scientific">Ruminiclostridium cellobioparum subsp. termitidis CT1112</name>
    <dbReference type="NCBI Taxonomy" id="1195236"/>
    <lineage>
        <taxon>Bacteria</taxon>
        <taxon>Bacillati</taxon>
        <taxon>Bacillota</taxon>
        <taxon>Clostridia</taxon>
        <taxon>Eubacteriales</taxon>
        <taxon>Oscillospiraceae</taxon>
        <taxon>Ruminiclostridium</taxon>
    </lineage>
</organism>
<feature type="compositionally biased region" description="Polar residues" evidence="1">
    <location>
        <begin position="1"/>
        <end position="12"/>
    </location>
</feature>
<keyword evidence="2" id="KW-0812">Transmembrane</keyword>
<dbReference type="RefSeq" id="WP_004629457.1">
    <property type="nucleotide sequence ID" value="NZ_AORV01000061.1"/>
</dbReference>
<keyword evidence="2" id="KW-0472">Membrane</keyword>
<dbReference type="PATRIC" id="fig|1195236.3.peg.4587"/>
<name>S0FFU8_RUMCE</name>
<keyword evidence="2" id="KW-1133">Transmembrane helix</keyword>
<evidence type="ECO:0008006" key="5">
    <source>
        <dbReference type="Google" id="ProtNLM"/>
    </source>
</evidence>
<feature type="transmembrane region" description="Helical" evidence="2">
    <location>
        <begin position="357"/>
        <end position="377"/>
    </location>
</feature>
<accession>S0FFU8</accession>
<comment type="caution">
    <text evidence="3">The sequence shown here is derived from an EMBL/GenBank/DDBJ whole genome shotgun (WGS) entry which is preliminary data.</text>
</comment>
<dbReference type="AlphaFoldDB" id="S0FFU8"/>
<dbReference type="EMBL" id="AORV01000061">
    <property type="protein sequence ID" value="EMS69985.1"/>
    <property type="molecule type" value="Genomic_DNA"/>
</dbReference>
<dbReference type="PANTHER" id="PTHR37826">
    <property type="entry name" value="FLOTILLIN BAND_7_5 DOMAIN PROTEIN"/>
    <property type="match status" value="1"/>
</dbReference>
<dbReference type="Gene3D" id="2.20.28.30">
    <property type="entry name" value="RNA polymerase ii, chain L"/>
    <property type="match status" value="1"/>
</dbReference>
<evidence type="ECO:0000313" key="3">
    <source>
        <dbReference type="EMBL" id="EMS69985.1"/>
    </source>
</evidence>
<dbReference type="eggNOG" id="COG1645">
    <property type="taxonomic scope" value="Bacteria"/>
</dbReference>
<evidence type="ECO:0000313" key="4">
    <source>
        <dbReference type="Proteomes" id="UP000014155"/>
    </source>
</evidence>
<reference evidence="3 4" key="1">
    <citation type="journal article" date="2013" name="Genome Announc.">
        <title>Draft Genome Sequence of the Cellulolytic, Mesophilic, Anaerobic Bacterium Clostridium termitidis Strain CT1112 (DSM 5398).</title>
        <authorList>
            <person name="Lal S."/>
            <person name="Ramachandran U."/>
            <person name="Zhang X."/>
            <person name="Munir R."/>
            <person name="Sparling R."/>
            <person name="Levin D.B."/>
        </authorList>
    </citation>
    <scope>NUCLEOTIDE SEQUENCE [LARGE SCALE GENOMIC DNA]</scope>
    <source>
        <strain evidence="3 4">CT1112</strain>
    </source>
</reference>
<keyword evidence="4" id="KW-1185">Reference proteome</keyword>
<dbReference type="PANTHER" id="PTHR37826:SF3">
    <property type="entry name" value="J DOMAIN-CONTAINING PROTEIN"/>
    <property type="match status" value="1"/>
</dbReference>
<dbReference type="STRING" id="1195236.CTER_4401"/>
<dbReference type="Proteomes" id="UP000014155">
    <property type="component" value="Unassembled WGS sequence"/>
</dbReference>
<protein>
    <recommendedName>
        <fullName evidence="5">Replication restart DNA helicase PriA</fullName>
    </recommendedName>
</protein>
<gene>
    <name evidence="3" type="ORF">CTER_4401</name>
</gene>
<sequence>MSELNTGKSGSRINEEGVPQTSATSFKCPSCGGIMVFDPESQNLKCEYCKHVISMEDTRQHPTAYGFDNDRELEPQVWGEKSHAVKCKNCGAETVFDAFIVADRCPFCGNSNIQEEVITTGIMPEGIIPFKIKYEAAVGLYRKWLKGKWLAPSKLRKGVNSQNVQLTGMYVPCWSFDADTSSFYTAMAGEHYWVTVYRTEVRDGKTEQVAHQEMRTRWYPVSGQYVEDFRNYVVDSSVHIDDAMYARILPYNMEELTPYKPEYLSGFKAERYSVDLKTGWETAKERLSGFIARGIEAQINADEVRDIRFKTAYDNKKYKHILLPLWFSSFKYKDKNYGYMINGQTGRVDGKSPLSPWKVAFLTAGIIALTVLGYYLISMYTGR</sequence>
<proteinExistence type="predicted"/>